<keyword evidence="5 6" id="KW-0472">Membrane</keyword>
<feature type="domain" description="EamA" evidence="7">
    <location>
        <begin position="150"/>
        <end position="279"/>
    </location>
</feature>
<feature type="transmembrane region" description="Helical" evidence="6">
    <location>
        <begin position="237"/>
        <end position="256"/>
    </location>
</feature>
<evidence type="ECO:0000256" key="3">
    <source>
        <dbReference type="ARBA" id="ARBA00022692"/>
    </source>
</evidence>
<evidence type="ECO:0000256" key="6">
    <source>
        <dbReference type="SAM" id="Phobius"/>
    </source>
</evidence>
<dbReference type="Pfam" id="PF00892">
    <property type="entry name" value="EamA"/>
    <property type="match status" value="2"/>
</dbReference>
<dbReference type="EMBL" id="JACHMN010000003">
    <property type="protein sequence ID" value="MBB5873282.1"/>
    <property type="molecule type" value="Genomic_DNA"/>
</dbReference>
<dbReference type="InterPro" id="IPR000620">
    <property type="entry name" value="EamA_dom"/>
</dbReference>
<feature type="transmembrane region" description="Helical" evidence="6">
    <location>
        <begin position="122"/>
        <end position="140"/>
    </location>
</feature>
<name>A0A841C2K4_9ACTN</name>
<feature type="transmembrane region" description="Helical" evidence="6">
    <location>
        <begin position="177"/>
        <end position="194"/>
    </location>
</feature>
<proteinExistence type="inferred from homology"/>
<evidence type="ECO:0000256" key="1">
    <source>
        <dbReference type="ARBA" id="ARBA00004141"/>
    </source>
</evidence>
<dbReference type="PANTHER" id="PTHR32322:SF2">
    <property type="entry name" value="EAMA DOMAIN-CONTAINING PROTEIN"/>
    <property type="match status" value="1"/>
</dbReference>
<feature type="transmembrane region" description="Helical" evidence="6">
    <location>
        <begin position="7"/>
        <end position="27"/>
    </location>
</feature>
<sequence length="292" mass="30800">MSRRGWLLFLTLGVIWGMPYLLIKIAVTELTPVSLVFWRTLLASILLLPLAAIRGELRGLTKVWKPLLAFTAAEMVVPWVLLASAEQRLSSSLAGLLIATVPLVAAVLSFFTGGEKLGWRRLLGLGIGLAGVAALVGLDLTADDTWALVQIGVVVIGYAVGPYLLDRYLGDQSSLGVMAVAITVSAVVYAPWGIAQTPSALPSGKAIASVVMLAVFCSAIALLVFSALIAEVGPVRTTVITYVNPAVAIILGIVFLSEPFTLGIAVGFALVLAGSYLATYRPRPIPHPQNSR</sequence>
<dbReference type="Proteomes" id="UP000587527">
    <property type="component" value="Unassembled WGS sequence"/>
</dbReference>
<evidence type="ECO:0000256" key="5">
    <source>
        <dbReference type="ARBA" id="ARBA00023136"/>
    </source>
</evidence>
<accession>A0A841C2K4</accession>
<evidence type="ECO:0000256" key="2">
    <source>
        <dbReference type="ARBA" id="ARBA00007362"/>
    </source>
</evidence>
<feature type="transmembrane region" description="Helical" evidence="6">
    <location>
        <begin position="206"/>
        <end position="230"/>
    </location>
</feature>
<keyword evidence="9" id="KW-1185">Reference proteome</keyword>
<evidence type="ECO:0000313" key="9">
    <source>
        <dbReference type="Proteomes" id="UP000587527"/>
    </source>
</evidence>
<dbReference type="SUPFAM" id="SSF103481">
    <property type="entry name" value="Multidrug resistance efflux transporter EmrE"/>
    <property type="match status" value="2"/>
</dbReference>
<dbReference type="InterPro" id="IPR050638">
    <property type="entry name" value="AA-Vitamin_Transporters"/>
</dbReference>
<comment type="subcellular location">
    <subcellularLocation>
        <location evidence="1">Membrane</location>
        <topology evidence="1">Multi-pass membrane protein</topology>
    </subcellularLocation>
</comment>
<reference evidence="8 9" key="1">
    <citation type="submission" date="2020-08" db="EMBL/GenBank/DDBJ databases">
        <title>Sequencing the genomes of 1000 actinobacteria strains.</title>
        <authorList>
            <person name="Klenk H.-P."/>
        </authorList>
    </citation>
    <scope>NUCLEOTIDE SEQUENCE [LARGE SCALE GENOMIC DNA]</scope>
    <source>
        <strain evidence="8 9">DSM 45362</strain>
    </source>
</reference>
<feature type="transmembrane region" description="Helical" evidence="6">
    <location>
        <begin position="67"/>
        <end position="85"/>
    </location>
</feature>
<comment type="similarity">
    <text evidence="2">Belongs to the EamA transporter family.</text>
</comment>
<feature type="transmembrane region" description="Helical" evidence="6">
    <location>
        <begin position="91"/>
        <end position="110"/>
    </location>
</feature>
<organism evidence="8 9">
    <name type="scientific">Allocatelliglobosispora scoriae</name>
    <dbReference type="NCBI Taxonomy" id="643052"/>
    <lineage>
        <taxon>Bacteria</taxon>
        <taxon>Bacillati</taxon>
        <taxon>Actinomycetota</taxon>
        <taxon>Actinomycetes</taxon>
        <taxon>Micromonosporales</taxon>
        <taxon>Micromonosporaceae</taxon>
        <taxon>Allocatelliglobosispora</taxon>
    </lineage>
</organism>
<feature type="transmembrane region" description="Helical" evidence="6">
    <location>
        <begin position="146"/>
        <end position="165"/>
    </location>
</feature>
<gene>
    <name evidence="8" type="ORF">F4553_006716</name>
</gene>
<dbReference type="PANTHER" id="PTHR32322">
    <property type="entry name" value="INNER MEMBRANE TRANSPORTER"/>
    <property type="match status" value="1"/>
</dbReference>
<protein>
    <submittedName>
        <fullName evidence="8">Drug/metabolite transporter (DMT)-like permease</fullName>
    </submittedName>
</protein>
<feature type="transmembrane region" description="Helical" evidence="6">
    <location>
        <begin position="33"/>
        <end position="55"/>
    </location>
</feature>
<dbReference type="AlphaFoldDB" id="A0A841C2K4"/>
<keyword evidence="3 6" id="KW-0812">Transmembrane</keyword>
<evidence type="ECO:0000259" key="7">
    <source>
        <dbReference type="Pfam" id="PF00892"/>
    </source>
</evidence>
<dbReference type="RefSeq" id="WP_184844227.1">
    <property type="nucleotide sequence ID" value="NZ_JACHMN010000003.1"/>
</dbReference>
<feature type="domain" description="EamA" evidence="7">
    <location>
        <begin position="4"/>
        <end position="135"/>
    </location>
</feature>
<keyword evidence="4 6" id="KW-1133">Transmembrane helix</keyword>
<evidence type="ECO:0000313" key="8">
    <source>
        <dbReference type="EMBL" id="MBB5873282.1"/>
    </source>
</evidence>
<dbReference type="GO" id="GO:0016020">
    <property type="term" value="C:membrane"/>
    <property type="evidence" value="ECO:0007669"/>
    <property type="project" value="UniProtKB-SubCell"/>
</dbReference>
<evidence type="ECO:0000256" key="4">
    <source>
        <dbReference type="ARBA" id="ARBA00022989"/>
    </source>
</evidence>
<dbReference type="InterPro" id="IPR037185">
    <property type="entry name" value="EmrE-like"/>
</dbReference>
<feature type="transmembrane region" description="Helical" evidence="6">
    <location>
        <begin position="262"/>
        <end position="280"/>
    </location>
</feature>
<comment type="caution">
    <text evidence="8">The sequence shown here is derived from an EMBL/GenBank/DDBJ whole genome shotgun (WGS) entry which is preliminary data.</text>
</comment>